<comment type="caution">
    <text evidence="1">The sequence shown here is derived from an EMBL/GenBank/DDBJ whole genome shotgun (WGS) entry which is preliminary data.</text>
</comment>
<reference evidence="1 2" key="1">
    <citation type="journal article" date="2024" name="Front. Microbiol.">
        <title>Transcriptomic insights into the dominance of two phototrophs throughout the water column of a tropical hypersaline-alkaline crater lake (Dziani Dzaha, Mayotte).</title>
        <authorList>
            <person name="Duperron S."/>
            <person name="Halary S."/>
            <person name="Bouly J.-P."/>
            <person name="Roussel T."/>
            <person name="Hugoni M."/>
            <person name="Bruto M."/>
            <person name="Oger P."/>
            <person name="Duval C."/>
            <person name="Woo A."/>
            <person name="Jezequiel D."/>
            <person name="Ader M."/>
            <person name="Leboulanger C."/>
            <person name="Agogue H."/>
            <person name="Grossi V."/>
            <person name="Trousselier M."/>
            <person name="Bernard C."/>
        </authorList>
    </citation>
    <scope>NUCLEOTIDE SEQUENCE [LARGE SCALE GENOMIC DNA]</scope>
    <source>
        <strain evidence="1 2">PMC 851.14</strain>
    </source>
</reference>
<evidence type="ECO:0000313" key="2">
    <source>
        <dbReference type="Proteomes" id="UP001387447"/>
    </source>
</evidence>
<name>A0ABU9EI50_LIMFS</name>
<organism evidence="1 2">
    <name type="scientific">Limnospira fusiformis PMC 851.14</name>
    <dbReference type="NCBI Taxonomy" id="2219512"/>
    <lineage>
        <taxon>Bacteria</taxon>
        <taxon>Bacillati</taxon>
        <taxon>Cyanobacteriota</taxon>
        <taxon>Cyanophyceae</taxon>
        <taxon>Oscillatoriophycideae</taxon>
        <taxon>Oscillatoriales</taxon>
        <taxon>Sirenicapillariaceae</taxon>
        <taxon>Limnospira</taxon>
    </lineage>
</organism>
<evidence type="ECO:0000313" key="1">
    <source>
        <dbReference type="EMBL" id="MEK9511606.1"/>
    </source>
</evidence>
<accession>A0ABU9EI50</accession>
<dbReference type="Proteomes" id="UP001387447">
    <property type="component" value="Unassembled WGS sequence"/>
</dbReference>
<sequence length="75" mass="8531">MRFSYPDASGTQLPPSVFGKRRFSCPDASRSLLGGFGSGWKFATEEEWQQWGRRWGAFEGFEVAIAVLRGLRRDE</sequence>
<dbReference type="EMBL" id="JBBWYZ010000006">
    <property type="protein sequence ID" value="MEK9511606.1"/>
    <property type="molecule type" value="Genomic_DNA"/>
</dbReference>
<keyword evidence="2" id="KW-1185">Reference proteome</keyword>
<protein>
    <submittedName>
        <fullName evidence="1">Uncharacterized protein</fullName>
    </submittedName>
</protein>
<proteinExistence type="predicted"/>
<gene>
    <name evidence="1" type="ORF">AAEJ74_07850</name>
</gene>
<dbReference type="RefSeq" id="WP_368662936.1">
    <property type="nucleotide sequence ID" value="NZ_JBBWYZ010000006.1"/>
</dbReference>